<keyword evidence="4" id="KW-1185">Reference proteome</keyword>
<accession>A0A9W9VPL0</accession>
<evidence type="ECO:0000256" key="1">
    <source>
        <dbReference type="SAM" id="Coils"/>
    </source>
</evidence>
<protein>
    <submittedName>
        <fullName evidence="3">Uncharacterized protein</fullName>
    </submittedName>
</protein>
<reference evidence="3" key="2">
    <citation type="journal article" date="2023" name="IMA Fungus">
        <title>Comparative genomic study of the Penicillium genus elucidates a diverse pangenome and 15 lateral gene transfer events.</title>
        <authorList>
            <person name="Petersen C."/>
            <person name="Sorensen T."/>
            <person name="Nielsen M.R."/>
            <person name="Sondergaard T.E."/>
            <person name="Sorensen J.L."/>
            <person name="Fitzpatrick D.A."/>
            <person name="Frisvad J.C."/>
            <person name="Nielsen K.L."/>
        </authorList>
    </citation>
    <scope>NUCLEOTIDE SEQUENCE</scope>
    <source>
        <strain evidence="3">IBT 29677</strain>
    </source>
</reference>
<feature type="region of interest" description="Disordered" evidence="2">
    <location>
        <begin position="1"/>
        <end position="63"/>
    </location>
</feature>
<dbReference type="AlphaFoldDB" id="A0A9W9VPL0"/>
<organism evidence="3 4">
    <name type="scientific">Penicillium cosmopolitanum</name>
    <dbReference type="NCBI Taxonomy" id="1131564"/>
    <lineage>
        <taxon>Eukaryota</taxon>
        <taxon>Fungi</taxon>
        <taxon>Dikarya</taxon>
        <taxon>Ascomycota</taxon>
        <taxon>Pezizomycotina</taxon>
        <taxon>Eurotiomycetes</taxon>
        <taxon>Eurotiomycetidae</taxon>
        <taxon>Eurotiales</taxon>
        <taxon>Aspergillaceae</taxon>
        <taxon>Penicillium</taxon>
    </lineage>
</organism>
<dbReference type="EMBL" id="JAPZBU010000009">
    <property type="protein sequence ID" value="KAJ5386879.1"/>
    <property type="molecule type" value="Genomic_DNA"/>
</dbReference>
<name>A0A9W9VPL0_9EURO</name>
<feature type="coiled-coil region" evidence="1">
    <location>
        <begin position="65"/>
        <end position="99"/>
    </location>
</feature>
<sequence>MPKRHRSQVSTPSDEMDYENTMDGHPRPKRLKRFSSSPLPTTYNSSSETMGTESKGSYSSDGNVFASLSKRVNQLSSDYEEMKAKLAKERASNAKLRSMIESLLACLQSSLNMMHMFLDKLRRERQENK</sequence>
<dbReference type="RefSeq" id="XP_056484677.1">
    <property type="nucleotide sequence ID" value="XM_056634057.1"/>
</dbReference>
<evidence type="ECO:0000256" key="2">
    <source>
        <dbReference type="SAM" id="MobiDB-lite"/>
    </source>
</evidence>
<comment type="caution">
    <text evidence="3">The sequence shown here is derived from an EMBL/GenBank/DDBJ whole genome shotgun (WGS) entry which is preliminary data.</text>
</comment>
<dbReference type="OrthoDB" id="10480375at2759"/>
<dbReference type="GeneID" id="81373037"/>
<evidence type="ECO:0000313" key="4">
    <source>
        <dbReference type="Proteomes" id="UP001147747"/>
    </source>
</evidence>
<dbReference type="Proteomes" id="UP001147747">
    <property type="component" value="Unassembled WGS sequence"/>
</dbReference>
<keyword evidence="1" id="KW-0175">Coiled coil</keyword>
<feature type="compositionally biased region" description="Polar residues" evidence="2">
    <location>
        <begin position="34"/>
        <end position="62"/>
    </location>
</feature>
<gene>
    <name evidence="3" type="ORF">N7509_009420</name>
</gene>
<proteinExistence type="predicted"/>
<evidence type="ECO:0000313" key="3">
    <source>
        <dbReference type="EMBL" id="KAJ5386879.1"/>
    </source>
</evidence>
<reference evidence="3" key="1">
    <citation type="submission" date="2022-12" db="EMBL/GenBank/DDBJ databases">
        <authorList>
            <person name="Petersen C."/>
        </authorList>
    </citation>
    <scope>NUCLEOTIDE SEQUENCE</scope>
    <source>
        <strain evidence="3">IBT 29677</strain>
    </source>
</reference>